<organism evidence="7 8">
    <name type="scientific">Pseudorhodoferax aquiterrae</name>
    <dbReference type="NCBI Taxonomy" id="747304"/>
    <lineage>
        <taxon>Bacteria</taxon>
        <taxon>Pseudomonadati</taxon>
        <taxon>Pseudomonadota</taxon>
        <taxon>Betaproteobacteria</taxon>
        <taxon>Burkholderiales</taxon>
        <taxon>Comamonadaceae</taxon>
    </lineage>
</organism>
<feature type="transmembrane region" description="Helical" evidence="6">
    <location>
        <begin position="274"/>
        <end position="293"/>
    </location>
</feature>
<feature type="transmembrane region" description="Helical" evidence="6">
    <location>
        <begin position="299"/>
        <end position="317"/>
    </location>
</feature>
<dbReference type="PANTHER" id="PTHR39087">
    <property type="entry name" value="UPF0104 MEMBRANE PROTEIN MJ1595"/>
    <property type="match status" value="1"/>
</dbReference>
<evidence type="ECO:0000256" key="3">
    <source>
        <dbReference type="ARBA" id="ARBA00022692"/>
    </source>
</evidence>
<comment type="caution">
    <text evidence="7">The sequence shown here is derived from an EMBL/GenBank/DDBJ whole genome shotgun (WGS) entry which is preliminary data.</text>
</comment>
<proteinExistence type="predicted"/>
<evidence type="ECO:0000256" key="1">
    <source>
        <dbReference type="ARBA" id="ARBA00004651"/>
    </source>
</evidence>
<dbReference type="InterPro" id="IPR022791">
    <property type="entry name" value="L-PG_synthase/AglD"/>
</dbReference>
<reference evidence="8" key="1">
    <citation type="journal article" date="2019" name="Int. J. Syst. Evol. Microbiol.">
        <title>The Global Catalogue of Microorganisms (GCM) 10K type strain sequencing project: providing services to taxonomists for standard genome sequencing and annotation.</title>
        <authorList>
            <consortium name="The Broad Institute Genomics Platform"/>
            <consortium name="The Broad Institute Genome Sequencing Center for Infectious Disease"/>
            <person name="Wu L."/>
            <person name="Ma J."/>
        </authorList>
    </citation>
    <scope>NUCLEOTIDE SEQUENCE [LARGE SCALE GENOMIC DNA]</scope>
    <source>
        <strain evidence="8">KCTC 23314</strain>
    </source>
</reference>
<comment type="subcellular location">
    <subcellularLocation>
        <location evidence="1">Cell membrane</location>
        <topology evidence="1">Multi-pass membrane protein</topology>
    </subcellularLocation>
</comment>
<name>A0ABQ3FX71_9BURK</name>
<sequence length="326" mass="35231">MSAVAAETAPRRPALRARAWWPWLRKAFWAAFFALLAYLLVNQARNIAWNEVAQTLRDLPLPVLLAAGGLACASHLLYATFDLLGRRAVGHRLPASQVMLVTFISYAFNLNMGALVGGVASRYRLYGRLGLGEMQVTRIMALSMVTNWLGYLLLGGLAFALFPLPLPSEWDISDAVLQIAGALLAAVALGYVAACALLRRRRLTLRGQTFALPSGRTALLQLAMSCLNWSLIAGTIFVLLQGQLPYVTVLTVLLLAAVAGVVTHVPAGLGVLEAVFVALLGTQLAPAQLIGTLLAYRALYYLAPLALAVLAFLVFEIRHKDRTRNA</sequence>
<feature type="transmembrane region" description="Helical" evidence="6">
    <location>
        <begin position="61"/>
        <end position="78"/>
    </location>
</feature>
<feature type="transmembrane region" description="Helical" evidence="6">
    <location>
        <begin position="98"/>
        <end position="120"/>
    </location>
</feature>
<evidence type="ECO:0000256" key="4">
    <source>
        <dbReference type="ARBA" id="ARBA00022989"/>
    </source>
</evidence>
<dbReference type="PANTHER" id="PTHR39087:SF2">
    <property type="entry name" value="UPF0104 MEMBRANE PROTEIN MJ1595"/>
    <property type="match status" value="1"/>
</dbReference>
<protein>
    <submittedName>
        <fullName evidence="7">Membrane protein</fullName>
    </submittedName>
</protein>
<keyword evidence="4 6" id="KW-1133">Transmembrane helix</keyword>
<feature type="transmembrane region" description="Helical" evidence="6">
    <location>
        <begin position="141"/>
        <end position="164"/>
    </location>
</feature>
<evidence type="ECO:0000313" key="8">
    <source>
        <dbReference type="Proteomes" id="UP000626210"/>
    </source>
</evidence>
<evidence type="ECO:0000256" key="2">
    <source>
        <dbReference type="ARBA" id="ARBA00022475"/>
    </source>
</evidence>
<dbReference type="EMBL" id="BMYK01000002">
    <property type="protein sequence ID" value="GHC71227.1"/>
    <property type="molecule type" value="Genomic_DNA"/>
</dbReference>
<dbReference type="Proteomes" id="UP000626210">
    <property type="component" value="Unassembled WGS sequence"/>
</dbReference>
<feature type="transmembrane region" description="Helical" evidence="6">
    <location>
        <begin position="246"/>
        <end position="267"/>
    </location>
</feature>
<dbReference type="RefSeq" id="WP_189685553.1">
    <property type="nucleotide sequence ID" value="NZ_BMYK01000002.1"/>
</dbReference>
<evidence type="ECO:0000256" key="6">
    <source>
        <dbReference type="SAM" id="Phobius"/>
    </source>
</evidence>
<keyword evidence="3 6" id="KW-0812">Transmembrane</keyword>
<keyword evidence="2" id="KW-1003">Cell membrane</keyword>
<dbReference type="Pfam" id="PF03706">
    <property type="entry name" value="LPG_synthase_TM"/>
    <property type="match status" value="1"/>
</dbReference>
<keyword evidence="5 6" id="KW-0472">Membrane</keyword>
<feature type="transmembrane region" description="Helical" evidence="6">
    <location>
        <begin position="219"/>
        <end position="240"/>
    </location>
</feature>
<evidence type="ECO:0000256" key="5">
    <source>
        <dbReference type="ARBA" id="ARBA00023136"/>
    </source>
</evidence>
<gene>
    <name evidence="7" type="ORF">GCM10007320_06060</name>
</gene>
<accession>A0ABQ3FX71</accession>
<keyword evidence="8" id="KW-1185">Reference proteome</keyword>
<feature type="transmembrane region" description="Helical" evidence="6">
    <location>
        <begin position="176"/>
        <end position="198"/>
    </location>
</feature>
<feature type="transmembrane region" description="Helical" evidence="6">
    <location>
        <begin position="20"/>
        <end position="41"/>
    </location>
</feature>
<evidence type="ECO:0000313" key="7">
    <source>
        <dbReference type="EMBL" id="GHC71227.1"/>
    </source>
</evidence>